<reference evidence="6 7" key="1">
    <citation type="submission" date="2024-02" db="EMBL/GenBank/DDBJ databases">
        <authorList>
            <person name="Alasadi S."/>
            <person name="Hussein S.A."/>
        </authorList>
    </citation>
    <scope>NUCLEOTIDE SEQUENCE [LARGE SCALE GENOMIC DNA]</scope>
    <source>
        <strain evidence="6 7">GJ_SRA_44_2022</strain>
    </source>
</reference>
<feature type="DNA-binding region" description="H-T-H motif" evidence="4">
    <location>
        <begin position="28"/>
        <end position="47"/>
    </location>
</feature>
<evidence type="ECO:0000313" key="6">
    <source>
        <dbReference type="EMBL" id="WWS83639.1"/>
    </source>
</evidence>
<evidence type="ECO:0000256" key="4">
    <source>
        <dbReference type="PROSITE-ProRule" id="PRU00335"/>
    </source>
</evidence>
<keyword evidence="1" id="KW-0805">Transcription regulation</keyword>
<dbReference type="InterPro" id="IPR009057">
    <property type="entry name" value="Homeodomain-like_sf"/>
</dbReference>
<dbReference type="PROSITE" id="PS50977">
    <property type="entry name" value="HTH_TETR_2"/>
    <property type="match status" value="1"/>
</dbReference>
<dbReference type="InterPro" id="IPR001647">
    <property type="entry name" value="HTH_TetR"/>
</dbReference>
<dbReference type="Gene3D" id="1.10.357.10">
    <property type="entry name" value="Tetracycline Repressor, domain 2"/>
    <property type="match status" value="1"/>
</dbReference>
<evidence type="ECO:0000256" key="1">
    <source>
        <dbReference type="ARBA" id="ARBA00023015"/>
    </source>
</evidence>
<evidence type="ECO:0000256" key="3">
    <source>
        <dbReference type="ARBA" id="ARBA00023163"/>
    </source>
</evidence>
<dbReference type="PANTHER" id="PTHR30055">
    <property type="entry name" value="HTH-TYPE TRANSCRIPTIONAL REGULATOR RUTR"/>
    <property type="match status" value="1"/>
</dbReference>
<dbReference type="InterPro" id="IPR049445">
    <property type="entry name" value="TetR_SbtR-like_C"/>
</dbReference>
<keyword evidence="3" id="KW-0804">Transcription</keyword>
<accession>A0ABZ2HM42</accession>
<dbReference type="InterPro" id="IPR050109">
    <property type="entry name" value="HTH-type_TetR-like_transc_reg"/>
</dbReference>
<dbReference type="InterPro" id="IPR036271">
    <property type="entry name" value="Tet_transcr_reg_TetR-rel_C_sf"/>
</dbReference>
<dbReference type="SUPFAM" id="SSF48498">
    <property type="entry name" value="Tetracyclin repressor-like, C-terminal domain"/>
    <property type="match status" value="1"/>
</dbReference>
<evidence type="ECO:0000259" key="5">
    <source>
        <dbReference type="PROSITE" id="PS50977"/>
    </source>
</evidence>
<name>A0ABZ2HM42_9MICO</name>
<evidence type="ECO:0000256" key="2">
    <source>
        <dbReference type="ARBA" id="ARBA00023125"/>
    </source>
</evidence>
<keyword evidence="7" id="KW-1185">Reference proteome</keyword>
<keyword evidence="2 4" id="KW-0238">DNA-binding</keyword>
<proteinExistence type="predicted"/>
<organism evidence="6 7">
    <name type="scientific">Microbacterium paraoxydans</name>
    <dbReference type="NCBI Taxonomy" id="199592"/>
    <lineage>
        <taxon>Bacteria</taxon>
        <taxon>Bacillati</taxon>
        <taxon>Actinomycetota</taxon>
        <taxon>Actinomycetes</taxon>
        <taxon>Micrococcales</taxon>
        <taxon>Microbacteriaceae</taxon>
        <taxon>Microbacterium</taxon>
    </lineage>
</organism>
<dbReference type="Proteomes" id="UP001377573">
    <property type="component" value="Chromosome"/>
</dbReference>
<dbReference type="Pfam" id="PF21597">
    <property type="entry name" value="TetR_C_43"/>
    <property type="match status" value="1"/>
</dbReference>
<dbReference type="RefSeq" id="WP_025103860.1">
    <property type="nucleotide sequence ID" value="NZ_CBDRLF010000005.1"/>
</dbReference>
<sequence>MRADARRNTDALIDAAREVFATDGVDAPARAIADRAGVGVGTLYRRFPQRSDLVVAVFRTAVDATEQAAAELAAAHAPDEALALWLQRFTQFIATKRGLAAALHSGDPAFEALPAYFTAHLGGALDGLLRAAEAAGTIRADVDATQLLYAAANLCQSAGSEEQSLTLVGLLVDGLRYRATAAARP</sequence>
<protein>
    <submittedName>
        <fullName evidence="6">Helix-turn-helix domain-containing protein</fullName>
    </submittedName>
</protein>
<dbReference type="PRINTS" id="PR00455">
    <property type="entry name" value="HTHTETR"/>
</dbReference>
<dbReference type="EMBL" id="CP146240">
    <property type="protein sequence ID" value="WWS83639.1"/>
    <property type="molecule type" value="Genomic_DNA"/>
</dbReference>
<gene>
    <name evidence="6" type="ORF">V8Z62_09960</name>
</gene>
<evidence type="ECO:0000313" key="7">
    <source>
        <dbReference type="Proteomes" id="UP001377573"/>
    </source>
</evidence>
<dbReference type="Pfam" id="PF00440">
    <property type="entry name" value="TetR_N"/>
    <property type="match status" value="1"/>
</dbReference>
<dbReference type="PANTHER" id="PTHR30055:SF234">
    <property type="entry name" value="HTH-TYPE TRANSCRIPTIONAL REGULATOR BETI"/>
    <property type="match status" value="1"/>
</dbReference>
<feature type="domain" description="HTH tetR-type" evidence="5">
    <location>
        <begin position="6"/>
        <end position="65"/>
    </location>
</feature>
<dbReference type="SUPFAM" id="SSF46689">
    <property type="entry name" value="Homeodomain-like"/>
    <property type="match status" value="1"/>
</dbReference>